<dbReference type="EMBL" id="MK072397">
    <property type="protein sequence ID" value="AYV84015.1"/>
    <property type="molecule type" value="Genomic_DNA"/>
</dbReference>
<keyword evidence="1" id="KW-0812">Transmembrane</keyword>
<evidence type="ECO:0000313" key="2">
    <source>
        <dbReference type="EMBL" id="AYV84015.1"/>
    </source>
</evidence>
<accession>A0A3G5A9V4</accession>
<protein>
    <recommendedName>
        <fullName evidence="3">Ankyrin repeat protein</fullName>
    </recommendedName>
</protein>
<keyword evidence="1" id="KW-1133">Transmembrane helix</keyword>
<proteinExistence type="predicted"/>
<name>A0A3G5A9V4_9VIRU</name>
<gene>
    <name evidence="2" type="ORF">Hyperionvirus15_53</name>
</gene>
<organism evidence="2">
    <name type="scientific">Hyperionvirus sp</name>
    <dbReference type="NCBI Taxonomy" id="2487770"/>
    <lineage>
        <taxon>Viruses</taxon>
        <taxon>Varidnaviria</taxon>
        <taxon>Bamfordvirae</taxon>
        <taxon>Nucleocytoviricota</taxon>
        <taxon>Megaviricetes</taxon>
        <taxon>Imitervirales</taxon>
        <taxon>Mimiviridae</taxon>
        <taxon>Klosneuvirinae</taxon>
    </lineage>
</organism>
<keyword evidence="1" id="KW-0472">Membrane</keyword>
<evidence type="ECO:0008006" key="3">
    <source>
        <dbReference type="Google" id="ProtNLM"/>
    </source>
</evidence>
<reference evidence="2" key="1">
    <citation type="submission" date="2018-10" db="EMBL/GenBank/DDBJ databases">
        <title>Hidden diversity of soil giant viruses.</title>
        <authorList>
            <person name="Schulz F."/>
            <person name="Alteio L."/>
            <person name="Goudeau D."/>
            <person name="Ryan E.M."/>
            <person name="Malmstrom R.R."/>
            <person name="Blanchard J."/>
            <person name="Woyke T."/>
        </authorList>
    </citation>
    <scope>NUCLEOTIDE SEQUENCE</scope>
    <source>
        <strain evidence="2">HYV1</strain>
    </source>
</reference>
<sequence length="255" mass="28529">MSRELLSSTSADIEEGTFQLLTQEPNKWISVVRLYNLLSNDHPGVSISKKEFLLKCELLNTRFKNVRKRTRNGVCNLAFVVDDSSLVDGVGGGEDGEKIFKALDKCEVIEYMISNKEYCSNLSLNEFFDGVDTVVHILFRNGRVDLVERLLETFDVDLGVKNSEGKTLLDVVNYGEGGNAGKLIRLVYESQMNALKLKHSGELVVVKQRNTALLEINKKLESENLMLKRKLGGSDLFVWSVVVLGCALCVWYGLA</sequence>
<evidence type="ECO:0000256" key="1">
    <source>
        <dbReference type="SAM" id="Phobius"/>
    </source>
</evidence>
<feature type="transmembrane region" description="Helical" evidence="1">
    <location>
        <begin position="236"/>
        <end position="254"/>
    </location>
</feature>